<proteinExistence type="predicted"/>
<evidence type="ECO:0000313" key="3">
    <source>
        <dbReference type="EMBL" id="KAJ3490115.1"/>
    </source>
</evidence>
<organism evidence="3 4">
    <name type="scientific">Meripilus lineatus</name>
    <dbReference type="NCBI Taxonomy" id="2056292"/>
    <lineage>
        <taxon>Eukaryota</taxon>
        <taxon>Fungi</taxon>
        <taxon>Dikarya</taxon>
        <taxon>Basidiomycota</taxon>
        <taxon>Agaricomycotina</taxon>
        <taxon>Agaricomycetes</taxon>
        <taxon>Polyporales</taxon>
        <taxon>Meripilaceae</taxon>
        <taxon>Meripilus</taxon>
    </lineage>
</organism>
<keyword evidence="4" id="KW-1185">Reference proteome</keyword>
<feature type="compositionally biased region" description="Low complexity" evidence="1">
    <location>
        <begin position="440"/>
        <end position="449"/>
    </location>
</feature>
<dbReference type="AlphaFoldDB" id="A0AAD5VAD8"/>
<dbReference type="Gene3D" id="3.40.1190.20">
    <property type="match status" value="2"/>
</dbReference>
<reference evidence="3" key="1">
    <citation type="submission" date="2022-07" db="EMBL/GenBank/DDBJ databases">
        <title>Genome Sequence of Physisporinus lineatus.</title>
        <authorList>
            <person name="Buettner E."/>
        </authorList>
    </citation>
    <scope>NUCLEOTIDE SEQUENCE</scope>
    <source>
        <strain evidence="3">VT162</strain>
    </source>
</reference>
<feature type="compositionally biased region" description="Polar residues" evidence="1">
    <location>
        <begin position="181"/>
        <end position="197"/>
    </location>
</feature>
<dbReference type="InterPro" id="IPR052562">
    <property type="entry name" value="Ketohexokinase-related"/>
</dbReference>
<sequence length="585" mass="63328">MTRLRRDTQETLTPNIHFQRPLRIIASGTLFVTHTLNLPSHPEPSSVVRASAVSRSRGGSASTCLSILAQFPNVDAMLVAPLGGNEEGQMIIQDLESDRVNTRYCKVWENANVPSAWVLHADDTDSKTVINNNPLPDITHEEFVSLIGPILVPENYAYLNTPSSNPSSPPALQSPSNSQPRPSLSNPVSRPSQTPILNPNSPAPLDWVHFEGRSVKTTLSNLAGLDGLAREKKWRSHCVFSVDVGRRARQGVEALIPHADVIFLNKQYALAHSPLYASSPRAFLLSLIHLAPPHCLLVAYWGTEGGAVLSVPTKEYFQSSGWVDTNPLPSPHPSAAPPAHDRAIAAGSNMATRATEVESVRSGSGFWAGGHHTESSSEFTATGLQMLQNSVLDHSRSQPIQGQPGPSHQSVPVLPNATIPRRNQQRRVRHRRQQEEGDGDSSSSGDSEGTQIADAGRRSNGSRNSAPKPNQIRPAAQDRSSGGPSSSMADEVGASDAFIAGMMYALTRRMLPGEPYTPSAIRKEKDGSKSTGVSMGTNSTDAALGFKWRLEECLRFATELAGRKARRKTWDGLAEEMARAGWFEP</sequence>
<dbReference type="SUPFAM" id="SSF53613">
    <property type="entry name" value="Ribokinase-like"/>
    <property type="match status" value="1"/>
</dbReference>
<dbReference type="EMBL" id="JANAWD010000033">
    <property type="protein sequence ID" value="KAJ3490115.1"/>
    <property type="molecule type" value="Genomic_DNA"/>
</dbReference>
<gene>
    <name evidence="3" type="ORF">NLI96_g1661</name>
</gene>
<evidence type="ECO:0000313" key="4">
    <source>
        <dbReference type="Proteomes" id="UP001212997"/>
    </source>
</evidence>
<feature type="compositionally biased region" description="Basic residues" evidence="1">
    <location>
        <begin position="423"/>
        <end position="432"/>
    </location>
</feature>
<evidence type="ECO:0000256" key="1">
    <source>
        <dbReference type="SAM" id="MobiDB-lite"/>
    </source>
</evidence>
<dbReference type="InterPro" id="IPR011611">
    <property type="entry name" value="PfkB_dom"/>
</dbReference>
<dbReference type="InterPro" id="IPR029056">
    <property type="entry name" value="Ribokinase-like"/>
</dbReference>
<protein>
    <recommendedName>
        <fullName evidence="2">Carbohydrate kinase PfkB domain-containing protein</fullName>
    </recommendedName>
</protein>
<dbReference type="Pfam" id="PF00294">
    <property type="entry name" value="PfkB"/>
    <property type="match status" value="1"/>
</dbReference>
<feature type="compositionally biased region" description="Polar residues" evidence="1">
    <location>
        <begin position="478"/>
        <end position="488"/>
    </location>
</feature>
<evidence type="ECO:0000259" key="2">
    <source>
        <dbReference type="Pfam" id="PF00294"/>
    </source>
</evidence>
<accession>A0AAD5VAD8</accession>
<dbReference type="PANTHER" id="PTHR42774">
    <property type="entry name" value="PHOSPHOTRANSFERASE SYSTEM TRANSPORT PROTEIN"/>
    <property type="match status" value="1"/>
</dbReference>
<feature type="domain" description="Carbohydrate kinase PfkB" evidence="2">
    <location>
        <begin position="36"/>
        <end position="144"/>
    </location>
</feature>
<feature type="region of interest" description="Disordered" evidence="1">
    <location>
        <begin position="393"/>
        <end position="490"/>
    </location>
</feature>
<feature type="region of interest" description="Disordered" evidence="1">
    <location>
        <begin position="161"/>
        <end position="197"/>
    </location>
</feature>
<feature type="compositionally biased region" description="Low complexity" evidence="1">
    <location>
        <begin position="162"/>
        <end position="180"/>
    </location>
</feature>
<dbReference type="Proteomes" id="UP001212997">
    <property type="component" value="Unassembled WGS sequence"/>
</dbReference>
<comment type="caution">
    <text evidence="3">The sequence shown here is derived from an EMBL/GenBank/DDBJ whole genome shotgun (WGS) entry which is preliminary data.</text>
</comment>
<feature type="compositionally biased region" description="Polar residues" evidence="1">
    <location>
        <begin position="459"/>
        <end position="468"/>
    </location>
</feature>
<feature type="compositionally biased region" description="Polar residues" evidence="1">
    <location>
        <begin position="393"/>
        <end position="410"/>
    </location>
</feature>
<name>A0AAD5VAD8_9APHY</name>
<dbReference type="PANTHER" id="PTHR42774:SF3">
    <property type="entry name" value="KETOHEXOKINASE"/>
    <property type="match status" value="1"/>
</dbReference>